<evidence type="ECO:0000256" key="2">
    <source>
        <dbReference type="ARBA" id="ARBA00007375"/>
    </source>
</evidence>
<evidence type="ECO:0000313" key="7">
    <source>
        <dbReference type="EMBL" id="WAC03218.1"/>
    </source>
</evidence>
<evidence type="ECO:0000256" key="4">
    <source>
        <dbReference type="ARBA" id="ARBA00022989"/>
    </source>
</evidence>
<name>A0A9E8MX74_9FLAO</name>
<keyword evidence="3 6" id="KW-0812">Transmembrane</keyword>
<dbReference type="Pfam" id="PF07947">
    <property type="entry name" value="YhhN"/>
    <property type="match status" value="1"/>
</dbReference>
<feature type="transmembrane region" description="Helical" evidence="6">
    <location>
        <begin position="87"/>
        <end position="105"/>
    </location>
</feature>
<organism evidence="7 8">
    <name type="scientific">Lacinutrix neustonica</name>
    <dbReference type="NCBI Taxonomy" id="2980107"/>
    <lineage>
        <taxon>Bacteria</taxon>
        <taxon>Pseudomonadati</taxon>
        <taxon>Bacteroidota</taxon>
        <taxon>Flavobacteriia</taxon>
        <taxon>Flavobacteriales</taxon>
        <taxon>Flavobacteriaceae</taxon>
        <taxon>Lacinutrix</taxon>
    </lineage>
</organism>
<dbReference type="RefSeq" id="WP_267677794.1">
    <property type="nucleotide sequence ID" value="NZ_CP113088.1"/>
</dbReference>
<sequence length="224" mass="25287">MKLLKRHTFYILFALLIGIETIIANLEGLQNVHYISKPLIVGALLFYFISKSKHLSFNIRKLTVLALGFSLIGDILLLFVFKSKAFFITGLLAFLIAHVMYSLLFFKQRNKSKKPQICIVLLVVYALILFWFLKSGLNDLLIPVILYMLVLLTMATLAFLRQGRANTVSYNLVLIGALIFIISDSLLAINKFYTPVPLSSFSIMFTYALAQLLITTGILKGLKN</sequence>
<keyword evidence="8" id="KW-1185">Reference proteome</keyword>
<gene>
    <name evidence="7" type="ORF">N7U66_06470</name>
</gene>
<evidence type="ECO:0000256" key="1">
    <source>
        <dbReference type="ARBA" id="ARBA00004141"/>
    </source>
</evidence>
<feature type="transmembrane region" description="Helical" evidence="6">
    <location>
        <begin position="7"/>
        <end position="26"/>
    </location>
</feature>
<comment type="similarity">
    <text evidence="2">Belongs to the TMEM86 family.</text>
</comment>
<reference evidence="7" key="1">
    <citation type="submission" date="2022-11" db="EMBL/GenBank/DDBJ databases">
        <title>Lacinutrix neustonica HL-RS19T sp. nov., isolated from the surface microlayer sample of brackish Lake Shihwa.</title>
        <authorList>
            <person name="Choi J.Y."/>
            <person name="Hwang C.Y."/>
        </authorList>
    </citation>
    <scope>NUCLEOTIDE SEQUENCE</scope>
    <source>
        <strain evidence="7">HL-RS19</strain>
    </source>
</reference>
<feature type="transmembrane region" description="Helical" evidence="6">
    <location>
        <begin position="172"/>
        <end position="193"/>
    </location>
</feature>
<feature type="transmembrane region" description="Helical" evidence="6">
    <location>
        <begin position="117"/>
        <end position="134"/>
    </location>
</feature>
<feature type="transmembrane region" description="Helical" evidence="6">
    <location>
        <begin position="199"/>
        <end position="219"/>
    </location>
</feature>
<keyword evidence="4 6" id="KW-1133">Transmembrane helix</keyword>
<accession>A0A9E8MX74</accession>
<protein>
    <submittedName>
        <fullName evidence="7">Lysoplasmalogenase</fullName>
    </submittedName>
</protein>
<dbReference type="EMBL" id="CP113088">
    <property type="protein sequence ID" value="WAC03218.1"/>
    <property type="molecule type" value="Genomic_DNA"/>
</dbReference>
<evidence type="ECO:0000313" key="8">
    <source>
        <dbReference type="Proteomes" id="UP001164705"/>
    </source>
</evidence>
<evidence type="ECO:0000256" key="5">
    <source>
        <dbReference type="ARBA" id="ARBA00023136"/>
    </source>
</evidence>
<feature type="transmembrane region" description="Helical" evidence="6">
    <location>
        <begin position="32"/>
        <end position="50"/>
    </location>
</feature>
<dbReference type="GO" id="GO:0016787">
    <property type="term" value="F:hydrolase activity"/>
    <property type="evidence" value="ECO:0007669"/>
    <property type="project" value="TreeGrafter"/>
</dbReference>
<proteinExistence type="inferred from homology"/>
<feature type="transmembrane region" description="Helical" evidence="6">
    <location>
        <begin position="140"/>
        <end position="160"/>
    </location>
</feature>
<dbReference type="Proteomes" id="UP001164705">
    <property type="component" value="Chromosome"/>
</dbReference>
<dbReference type="GO" id="GO:0016020">
    <property type="term" value="C:membrane"/>
    <property type="evidence" value="ECO:0007669"/>
    <property type="project" value="UniProtKB-SubCell"/>
</dbReference>
<feature type="transmembrane region" description="Helical" evidence="6">
    <location>
        <begin position="62"/>
        <end position="81"/>
    </location>
</feature>
<dbReference type="PANTHER" id="PTHR31885">
    <property type="entry name" value="GH04784P"/>
    <property type="match status" value="1"/>
</dbReference>
<dbReference type="PANTHER" id="PTHR31885:SF6">
    <property type="entry name" value="GH04784P"/>
    <property type="match status" value="1"/>
</dbReference>
<evidence type="ECO:0000256" key="6">
    <source>
        <dbReference type="SAM" id="Phobius"/>
    </source>
</evidence>
<dbReference type="KEGG" id="lnu:N7U66_06470"/>
<dbReference type="AlphaFoldDB" id="A0A9E8MX74"/>
<dbReference type="InterPro" id="IPR012506">
    <property type="entry name" value="TMEM86B-like"/>
</dbReference>
<evidence type="ECO:0000256" key="3">
    <source>
        <dbReference type="ARBA" id="ARBA00022692"/>
    </source>
</evidence>
<keyword evidence="5 6" id="KW-0472">Membrane</keyword>
<comment type="subcellular location">
    <subcellularLocation>
        <location evidence="1">Membrane</location>
        <topology evidence="1">Multi-pass membrane protein</topology>
    </subcellularLocation>
</comment>